<evidence type="ECO:0000313" key="2">
    <source>
        <dbReference type="Proteomes" id="UP000499080"/>
    </source>
</evidence>
<comment type="caution">
    <text evidence="1">The sequence shown here is derived from an EMBL/GenBank/DDBJ whole genome shotgun (WGS) entry which is preliminary data.</text>
</comment>
<dbReference type="AlphaFoldDB" id="A0A4Y2RB43"/>
<reference evidence="1 2" key="1">
    <citation type="journal article" date="2019" name="Sci. Rep.">
        <title>Orb-weaving spider Araneus ventricosus genome elucidates the spidroin gene catalogue.</title>
        <authorList>
            <person name="Kono N."/>
            <person name="Nakamura H."/>
            <person name="Ohtoshi R."/>
            <person name="Moran D.A.P."/>
            <person name="Shinohara A."/>
            <person name="Yoshida Y."/>
            <person name="Fujiwara M."/>
            <person name="Mori M."/>
            <person name="Tomita M."/>
            <person name="Arakawa K."/>
        </authorList>
    </citation>
    <scope>NUCLEOTIDE SEQUENCE [LARGE SCALE GENOMIC DNA]</scope>
</reference>
<protein>
    <submittedName>
        <fullName evidence="1">Uncharacterized protein</fullName>
    </submittedName>
</protein>
<name>A0A4Y2RB43_ARAVE</name>
<dbReference type="Proteomes" id="UP000499080">
    <property type="component" value="Unassembled WGS sequence"/>
</dbReference>
<accession>A0A4Y2RB43</accession>
<evidence type="ECO:0000313" key="1">
    <source>
        <dbReference type="EMBL" id="GBN72933.1"/>
    </source>
</evidence>
<proteinExistence type="predicted"/>
<sequence>MEWPWENREKIIQNKLRCDFRRKKKTIIKSTKLKPYHKQAELVNLVTEDNFEPEDMDENFPAIDSELTLFNFEEIKQSSFLNDKLNEEQIPELHDLLLNFSKIFRQTEILKTETDKLMKHKIIETKGLFPLLAKAHQPPGGLRCNPPGFVMQTLLASLVAMKTLCVLAQLL</sequence>
<gene>
    <name evidence="1" type="ORF">AVEN_262310_1</name>
</gene>
<dbReference type="EMBL" id="BGPR01016421">
    <property type="protein sequence ID" value="GBN72933.1"/>
    <property type="molecule type" value="Genomic_DNA"/>
</dbReference>
<organism evidence="1 2">
    <name type="scientific">Araneus ventricosus</name>
    <name type="common">Orbweaver spider</name>
    <name type="synonym">Epeira ventricosa</name>
    <dbReference type="NCBI Taxonomy" id="182803"/>
    <lineage>
        <taxon>Eukaryota</taxon>
        <taxon>Metazoa</taxon>
        <taxon>Ecdysozoa</taxon>
        <taxon>Arthropoda</taxon>
        <taxon>Chelicerata</taxon>
        <taxon>Arachnida</taxon>
        <taxon>Araneae</taxon>
        <taxon>Araneomorphae</taxon>
        <taxon>Entelegynae</taxon>
        <taxon>Araneoidea</taxon>
        <taxon>Araneidae</taxon>
        <taxon>Araneus</taxon>
    </lineage>
</organism>
<keyword evidence="2" id="KW-1185">Reference proteome</keyword>